<evidence type="ECO:0000313" key="2">
    <source>
        <dbReference type="Proteomes" id="UP000821837"/>
    </source>
</evidence>
<sequence>MFLCSVAARPADVTAVPGEEGDNNNGSVTLVIHKYETPPGAEKQHVVQTEDLERYLAAMKQTAGFKEQLSKCLGEYKIPHGIIVDVVKRMRDFGKYHVTKNNCQIWVEKLLSRLEIQVPQDQPDAKTVVEEIIEPSLWTAAFGFAGAIAKFVLFK</sequence>
<protein>
    <submittedName>
        <fullName evidence="1">Uncharacterized protein</fullName>
    </submittedName>
</protein>
<evidence type="ECO:0000313" key="1">
    <source>
        <dbReference type="EMBL" id="KAH7956537.1"/>
    </source>
</evidence>
<reference evidence="1" key="1">
    <citation type="journal article" date="2020" name="Cell">
        <title>Large-Scale Comparative Analyses of Tick Genomes Elucidate Their Genetic Diversity and Vector Capacities.</title>
        <authorList>
            <consortium name="Tick Genome and Microbiome Consortium (TIGMIC)"/>
            <person name="Jia N."/>
            <person name="Wang J."/>
            <person name="Shi W."/>
            <person name="Du L."/>
            <person name="Sun Y."/>
            <person name="Zhan W."/>
            <person name="Jiang J.F."/>
            <person name="Wang Q."/>
            <person name="Zhang B."/>
            <person name="Ji P."/>
            <person name="Bell-Sakyi L."/>
            <person name="Cui X.M."/>
            <person name="Yuan T.T."/>
            <person name="Jiang B.G."/>
            <person name="Yang W.F."/>
            <person name="Lam T.T."/>
            <person name="Chang Q.C."/>
            <person name="Ding S.J."/>
            <person name="Wang X.J."/>
            <person name="Zhu J.G."/>
            <person name="Ruan X.D."/>
            <person name="Zhao L."/>
            <person name="Wei J.T."/>
            <person name="Ye R.Z."/>
            <person name="Que T.C."/>
            <person name="Du C.H."/>
            <person name="Zhou Y.H."/>
            <person name="Cheng J.X."/>
            <person name="Dai P.F."/>
            <person name="Guo W.B."/>
            <person name="Han X.H."/>
            <person name="Huang E.J."/>
            <person name="Li L.F."/>
            <person name="Wei W."/>
            <person name="Gao Y.C."/>
            <person name="Liu J.Z."/>
            <person name="Shao H.Z."/>
            <person name="Wang X."/>
            <person name="Wang C.C."/>
            <person name="Yang T.C."/>
            <person name="Huo Q.B."/>
            <person name="Li W."/>
            <person name="Chen H.Y."/>
            <person name="Chen S.E."/>
            <person name="Zhou L.G."/>
            <person name="Ni X.B."/>
            <person name="Tian J.H."/>
            <person name="Sheng Y."/>
            <person name="Liu T."/>
            <person name="Pan Y.S."/>
            <person name="Xia L.Y."/>
            <person name="Li J."/>
            <person name="Zhao F."/>
            <person name="Cao W.C."/>
        </authorList>
    </citation>
    <scope>NUCLEOTIDE SEQUENCE</scope>
    <source>
        <strain evidence="1">Rsan-2018</strain>
    </source>
</reference>
<dbReference type="Proteomes" id="UP000821837">
    <property type="component" value="Unassembled WGS sequence"/>
</dbReference>
<dbReference type="EMBL" id="JABSTV010001250">
    <property type="protein sequence ID" value="KAH7956537.1"/>
    <property type="molecule type" value="Genomic_DNA"/>
</dbReference>
<name>A0A9D4PWQ5_RHISA</name>
<comment type="caution">
    <text evidence="1">The sequence shown here is derived from an EMBL/GenBank/DDBJ whole genome shotgun (WGS) entry which is preliminary data.</text>
</comment>
<accession>A0A9D4PWQ5</accession>
<reference evidence="1" key="2">
    <citation type="submission" date="2021-09" db="EMBL/GenBank/DDBJ databases">
        <authorList>
            <person name="Jia N."/>
            <person name="Wang J."/>
            <person name="Shi W."/>
            <person name="Du L."/>
            <person name="Sun Y."/>
            <person name="Zhan W."/>
            <person name="Jiang J."/>
            <person name="Wang Q."/>
            <person name="Zhang B."/>
            <person name="Ji P."/>
            <person name="Sakyi L.B."/>
            <person name="Cui X."/>
            <person name="Yuan T."/>
            <person name="Jiang B."/>
            <person name="Yang W."/>
            <person name="Lam T.T.-Y."/>
            <person name="Chang Q."/>
            <person name="Ding S."/>
            <person name="Wang X."/>
            <person name="Zhu J."/>
            <person name="Ruan X."/>
            <person name="Zhao L."/>
            <person name="Wei J."/>
            <person name="Que T."/>
            <person name="Du C."/>
            <person name="Cheng J."/>
            <person name="Dai P."/>
            <person name="Han X."/>
            <person name="Huang E."/>
            <person name="Gao Y."/>
            <person name="Liu J."/>
            <person name="Shao H."/>
            <person name="Ye R."/>
            <person name="Li L."/>
            <person name="Wei W."/>
            <person name="Wang X."/>
            <person name="Wang C."/>
            <person name="Huo Q."/>
            <person name="Li W."/>
            <person name="Guo W."/>
            <person name="Chen H."/>
            <person name="Chen S."/>
            <person name="Zhou L."/>
            <person name="Zhou L."/>
            <person name="Ni X."/>
            <person name="Tian J."/>
            <person name="Zhou Y."/>
            <person name="Sheng Y."/>
            <person name="Liu T."/>
            <person name="Pan Y."/>
            <person name="Xia L."/>
            <person name="Li J."/>
            <person name="Zhao F."/>
            <person name="Cao W."/>
        </authorList>
    </citation>
    <scope>NUCLEOTIDE SEQUENCE</scope>
    <source>
        <strain evidence="1">Rsan-2018</strain>
        <tissue evidence="1">Larvae</tissue>
    </source>
</reference>
<proteinExistence type="predicted"/>
<keyword evidence="2" id="KW-1185">Reference proteome</keyword>
<dbReference type="VEuPathDB" id="VectorBase:RSAN_050562"/>
<organism evidence="1 2">
    <name type="scientific">Rhipicephalus sanguineus</name>
    <name type="common">Brown dog tick</name>
    <name type="synonym">Ixodes sanguineus</name>
    <dbReference type="NCBI Taxonomy" id="34632"/>
    <lineage>
        <taxon>Eukaryota</taxon>
        <taxon>Metazoa</taxon>
        <taxon>Ecdysozoa</taxon>
        <taxon>Arthropoda</taxon>
        <taxon>Chelicerata</taxon>
        <taxon>Arachnida</taxon>
        <taxon>Acari</taxon>
        <taxon>Parasitiformes</taxon>
        <taxon>Ixodida</taxon>
        <taxon>Ixodoidea</taxon>
        <taxon>Ixodidae</taxon>
        <taxon>Rhipicephalinae</taxon>
        <taxon>Rhipicephalus</taxon>
        <taxon>Rhipicephalus</taxon>
    </lineage>
</organism>
<dbReference type="AlphaFoldDB" id="A0A9D4PWQ5"/>
<gene>
    <name evidence="1" type="ORF">HPB52_010242</name>
</gene>